<evidence type="ECO:0000256" key="2">
    <source>
        <dbReference type="ARBA" id="ARBA00009477"/>
    </source>
</evidence>
<comment type="subcellular location">
    <subcellularLocation>
        <location evidence="1">Cell envelope</location>
    </subcellularLocation>
</comment>
<dbReference type="InterPro" id="IPR058624">
    <property type="entry name" value="MdtA-like_HH"/>
</dbReference>
<dbReference type="PANTHER" id="PTHR30158">
    <property type="entry name" value="ACRA/E-RELATED COMPONENT OF DRUG EFFLUX TRANSPORTER"/>
    <property type="match status" value="1"/>
</dbReference>
<accession>A0A143PGA7</accession>
<name>A0A143PGA7_LUTPR</name>
<gene>
    <name evidence="8" type="primary">acrA</name>
    <name evidence="8" type="ORF">LuPra_00450</name>
</gene>
<feature type="domain" description="Multidrug resistance protein MdtA-like C-terminal permuted SH3" evidence="7">
    <location>
        <begin position="348"/>
        <end position="408"/>
    </location>
</feature>
<comment type="similarity">
    <text evidence="2">Belongs to the membrane fusion protein (MFP) (TC 8.A.1) family.</text>
</comment>
<evidence type="ECO:0000259" key="6">
    <source>
        <dbReference type="Pfam" id="PF25944"/>
    </source>
</evidence>
<feature type="domain" description="Multidrug resistance protein MdtA-like barrel-sandwich hybrid" evidence="5">
    <location>
        <begin position="110"/>
        <end position="247"/>
    </location>
</feature>
<evidence type="ECO:0000259" key="4">
    <source>
        <dbReference type="Pfam" id="PF25876"/>
    </source>
</evidence>
<dbReference type="Proteomes" id="UP000076079">
    <property type="component" value="Chromosome"/>
</dbReference>
<reference evidence="8 9" key="1">
    <citation type="journal article" date="2016" name="Genome Announc.">
        <title>First Complete Genome Sequence of a Subdivision 6 Acidobacterium Strain.</title>
        <authorList>
            <person name="Huang S."/>
            <person name="Vieira S."/>
            <person name="Bunk B."/>
            <person name="Riedel T."/>
            <person name="Sproer C."/>
            <person name="Overmann J."/>
        </authorList>
    </citation>
    <scope>NUCLEOTIDE SEQUENCE [LARGE SCALE GENOMIC DNA]</scope>
    <source>
        <strain evidence="9">DSM 100886 HEG_-6_39</strain>
    </source>
</reference>
<dbReference type="Pfam" id="PF25967">
    <property type="entry name" value="RND-MFP_C"/>
    <property type="match status" value="1"/>
</dbReference>
<keyword evidence="3" id="KW-0175">Coiled coil</keyword>
<dbReference type="InterPro" id="IPR006143">
    <property type="entry name" value="RND_pump_MFP"/>
</dbReference>
<dbReference type="Pfam" id="PF25944">
    <property type="entry name" value="Beta-barrel_RND"/>
    <property type="match status" value="1"/>
</dbReference>
<keyword evidence="9" id="KW-1185">Reference proteome</keyword>
<dbReference type="GO" id="GO:0022857">
    <property type="term" value="F:transmembrane transporter activity"/>
    <property type="evidence" value="ECO:0007669"/>
    <property type="project" value="InterPro"/>
</dbReference>
<dbReference type="PATRIC" id="fig|1813736.3.peg.471"/>
<organism evidence="8 9">
    <name type="scientific">Luteitalea pratensis</name>
    <dbReference type="NCBI Taxonomy" id="1855912"/>
    <lineage>
        <taxon>Bacteria</taxon>
        <taxon>Pseudomonadati</taxon>
        <taxon>Acidobacteriota</taxon>
        <taxon>Vicinamibacteria</taxon>
        <taxon>Vicinamibacterales</taxon>
        <taxon>Vicinamibacteraceae</taxon>
        <taxon>Luteitalea</taxon>
    </lineage>
</organism>
<evidence type="ECO:0000259" key="5">
    <source>
        <dbReference type="Pfam" id="PF25917"/>
    </source>
</evidence>
<dbReference type="KEGG" id="abac:LuPra_00450"/>
<dbReference type="InterPro" id="IPR058625">
    <property type="entry name" value="MdtA-like_BSH"/>
</dbReference>
<dbReference type="Gene3D" id="2.40.30.170">
    <property type="match status" value="1"/>
</dbReference>
<dbReference type="PANTHER" id="PTHR30158:SF26">
    <property type="entry name" value="RESISTANCE-NODULATION-CELL DIVISION (RND) MULTIDRUG EFFLUX MEMBRANE FUSION PROTEIN MEXE"/>
    <property type="match status" value="1"/>
</dbReference>
<feature type="coiled-coil region" evidence="3">
    <location>
        <begin position="151"/>
        <end position="178"/>
    </location>
</feature>
<dbReference type="Gene3D" id="1.10.287.470">
    <property type="entry name" value="Helix hairpin bin"/>
    <property type="match status" value="1"/>
</dbReference>
<dbReference type="NCBIfam" id="TIGR01730">
    <property type="entry name" value="RND_mfp"/>
    <property type="match status" value="1"/>
</dbReference>
<evidence type="ECO:0000259" key="7">
    <source>
        <dbReference type="Pfam" id="PF25967"/>
    </source>
</evidence>
<sequence>MTVVARRPVHPSDFRPSFSCVVCPIVRTLAERNAVWVMSALLFRHTSVRRSFHDLGLAAGVTLLSIIASSCAQTSAQPAAPMLPMVTVAAAVAREITEWDEFTGRLEAVNTVEVRPRVSGYVSHVHFREGALVRKGDLLFQIDPRPFQAEVDRLRAELERARSTGKRAQSELDRARRLAAENAMASEEVERRVSFAEEVVAQVAGVEAALRAAELNLEFTRVIAPISGRVGRAIITEGNLVSSGPGEGTLLATVVSIDPMYAAFDADEPTFLAQAGQNGPHGRAVPVRMALADDDKFAREGRLHFLDNQLDPATGTIRIRAIFDNRDGVLTPGLFVRLRMPGRRAYKAVLIEDRAVGTDLDKRYVYTVDGQGVVVPRPVTLGPIVEGLRVVRSGVTAGDSVIVNGLQRVRPGVRVQVGQATAGETQ</sequence>
<reference evidence="9" key="2">
    <citation type="submission" date="2016-04" db="EMBL/GenBank/DDBJ databases">
        <title>First Complete Genome Sequence of a Subdivision 6 Acidobacterium.</title>
        <authorList>
            <person name="Huang S."/>
            <person name="Vieira S."/>
            <person name="Bunk B."/>
            <person name="Riedel T."/>
            <person name="Sproeer C."/>
            <person name="Overmann J."/>
        </authorList>
    </citation>
    <scope>NUCLEOTIDE SEQUENCE [LARGE SCALE GENOMIC DNA]</scope>
    <source>
        <strain evidence="9">DSM 100886 HEG_-6_39</strain>
    </source>
</reference>
<dbReference type="AlphaFoldDB" id="A0A143PGA7"/>
<evidence type="ECO:0000256" key="3">
    <source>
        <dbReference type="SAM" id="Coils"/>
    </source>
</evidence>
<feature type="domain" description="Multidrug resistance protein MdtA-like beta-barrel" evidence="6">
    <location>
        <begin position="280"/>
        <end position="340"/>
    </location>
</feature>
<dbReference type="Gene3D" id="2.40.420.20">
    <property type="match status" value="1"/>
</dbReference>
<evidence type="ECO:0000313" key="9">
    <source>
        <dbReference type="Proteomes" id="UP000076079"/>
    </source>
</evidence>
<dbReference type="FunFam" id="2.40.420.20:FF:000001">
    <property type="entry name" value="Efflux RND transporter periplasmic adaptor subunit"/>
    <property type="match status" value="1"/>
</dbReference>
<dbReference type="InterPro" id="IPR058626">
    <property type="entry name" value="MdtA-like_b-barrel"/>
</dbReference>
<dbReference type="Pfam" id="PF25917">
    <property type="entry name" value="BSH_RND"/>
    <property type="match status" value="1"/>
</dbReference>
<dbReference type="GO" id="GO:0046677">
    <property type="term" value="P:response to antibiotic"/>
    <property type="evidence" value="ECO:0007669"/>
    <property type="project" value="TreeGrafter"/>
</dbReference>
<dbReference type="Gene3D" id="2.40.50.100">
    <property type="match status" value="1"/>
</dbReference>
<evidence type="ECO:0000256" key="1">
    <source>
        <dbReference type="ARBA" id="ARBA00004196"/>
    </source>
</evidence>
<protein>
    <submittedName>
        <fullName evidence="8">Acriflavine resistance protein A</fullName>
    </submittedName>
</protein>
<dbReference type="GO" id="GO:0005886">
    <property type="term" value="C:plasma membrane"/>
    <property type="evidence" value="ECO:0007669"/>
    <property type="project" value="UniProtKB-SubCell"/>
</dbReference>
<feature type="domain" description="Multidrug resistance protein MdtA-like alpha-helical hairpin" evidence="4">
    <location>
        <begin position="152"/>
        <end position="220"/>
    </location>
</feature>
<dbReference type="Pfam" id="PF25876">
    <property type="entry name" value="HH_MFP_RND"/>
    <property type="match status" value="1"/>
</dbReference>
<dbReference type="SUPFAM" id="SSF111369">
    <property type="entry name" value="HlyD-like secretion proteins"/>
    <property type="match status" value="1"/>
</dbReference>
<dbReference type="STRING" id="1855912.LuPra_00450"/>
<dbReference type="InterPro" id="IPR058627">
    <property type="entry name" value="MdtA-like_C"/>
</dbReference>
<dbReference type="EMBL" id="CP015136">
    <property type="protein sequence ID" value="AMY07283.1"/>
    <property type="molecule type" value="Genomic_DNA"/>
</dbReference>
<evidence type="ECO:0000313" key="8">
    <source>
        <dbReference type="EMBL" id="AMY07283.1"/>
    </source>
</evidence>
<proteinExistence type="inferred from homology"/>